<dbReference type="InterPro" id="IPR016186">
    <property type="entry name" value="C-type_lectin-like/link_sf"/>
</dbReference>
<dbReference type="InterPro" id="IPR016187">
    <property type="entry name" value="CTDL_fold"/>
</dbReference>
<evidence type="ECO:0000313" key="1">
    <source>
        <dbReference type="EMBL" id="EKC22705.1"/>
    </source>
</evidence>
<sequence length="174" mass="20330">MGFIPDVLQLLQTYQLTDYLNTWLSDGSFPSKSAWKSTVRSSVNTHQTLQRIERTAYDPDFFRFNAIFSTSNPFIMWQYINSYNCGIPNRTGIDLNATHREDAIGIYRRIHASCSDGYFQFGSGRLICQSIVEWKYDIMCEEGWVQYGNHIYRLFNETKNWESAKHGIIHPIHP</sequence>
<accession>K1Q1L2</accession>
<dbReference type="Gene3D" id="3.10.100.10">
    <property type="entry name" value="Mannose-Binding Protein A, subunit A"/>
    <property type="match status" value="1"/>
</dbReference>
<proteinExistence type="predicted"/>
<organism evidence="1">
    <name type="scientific">Magallana gigas</name>
    <name type="common">Pacific oyster</name>
    <name type="synonym">Crassostrea gigas</name>
    <dbReference type="NCBI Taxonomy" id="29159"/>
    <lineage>
        <taxon>Eukaryota</taxon>
        <taxon>Metazoa</taxon>
        <taxon>Spiralia</taxon>
        <taxon>Lophotrochozoa</taxon>
        <taxon>Mollusca</taxon>
        <taxon>Bivalvia</taxon>
        <taxon>Autobranchia</taxon>
        <taxon>Pteriomorphia</taxon>
        <taxon>Ostreida</taxon>
        <taxon>Ostreoidea</taxon>
        <taxon>Ostreidae</taxon>
        <taxon>Magallana</taxon>
    </lineage>
</organism>
<dbReference type="HOGENOM" id="CLU_1541617_0_0_1"/>
<evidence type="ECO:0008006" key="2">
    <source>
        <dbReference type="Google" id="ProtNLM"/>
    </source>
</evidence>
<name>K1Q1L2_MAGGI</name>
<protein>
    <recommendedName>
        <fullName evidence="2">Sushi domain-containing protein</fullName>
    </recommendedName>
</protein>
<dbReference type="SUPFAM" id="SSF56436">
    <property type="entry name" value="C-type lectin-like"/>
    <property type="match status" value="1"/>
</dbReference>
<reference evidence="1" key="1">
    <citation type="journal article" date="2012" name="Nature">
        <title>The oyster genome reveals stress adaptation and complexity of shell formation.</title>
        <authorList>
            <person name="Zhang G."/>
            <person name="Fang X."/>
            <person name="Guo X."/>
            <person name="Li L."/>
            <person name="Luo R."/>
            <person name="Xu F."/>
            <person name="Yang P."/>
            <person name="Zhang L."/>
            <person name="Wang X."/>
            <person name="Qi H."/>
            <person name="Xiong Z."/>
            <person name="Que H."/>
            <person name="Xie Y."/>
            <person name="Holland P.W."/>
            <person name="Paps J."/>
            <person name="Zhu Y."/>
            <person name="Wu F."/>
            <person name="Chen Y."/>
            <person name="Wang J."/>
            <person name="Peng C."/>
            <person name="Meng J."/>
            <person name="Yang L."/>
            <person name="Liu J."/>
            <person name="Wen B."/>
            <person name="Zhang N."/>
            <person name="Huang Z."/>
            <person name="Zhu Q."/>
            <person name="Feng Y."/>
            <person name="Mount A."/>
            <person name="Hedgecock D."/>
            <person name="Xu Z."/>
            <person name="Liu Y."/>
            <person name="Domazet-Loso T."/>
            <person name="Du Y."/>
            <person name="Sun X."/>
            <person name="Zhang S."/>
            <person name="Liu B."/>
            <person name="Cheng P."/>
            <person name="Jiang X."/>
            <person name="Li J."/>
            <person name="Fan D."/>
            <person name="Wang W."/>
            <person name="Fu W."/>
            <person name="Wang T."/>
            <person name="Wang B."/>
            <person name="Zhang J."/>
            <person name="Peng Z."/>
            <person name="Li Y."/>
            <person name="Li N."/>
            <person name="Wang J."/>
            <person name="Chen M."/>
            <person name="He Y."/>
            <person name="Tan F."/>
            <person name="Song X."/>
            <person name="Zheng Q."/>
            <person name="Huang R."/>
            <person name="Yang H."/>
            <person name="Du X."/>
            <person name="Chen L."/>
            <person name="Yang M."/>
            <person name="Gaffney P.M."/>
            <person name="Wang S."/>
            <person name="Luo L."/>
            <person name="She Z."/>
            <person name="Ming Y."/>
            <person name="Huang W."/>
            <person name="Zhang S."/>
            <person name="Huang B."/>
            <person name="Zhang Y."/>
            <person name="Qu T."/>
            <person name="Ni P."/>
            <person name="Miao G."/>
            <person name="Wang J."/>
            <person name="Wang Q."/>
            <person name="Steinberg C.E."/>
            <person name="Wang H."/>
            <person name="Li N."/>
            <person name="Qian L."/>
            <person name="Zhang G."/>
            <person name="Li Y."/>
            <person name="Yang H."/>
            <person name="Liu X."/>
            <person name="Wang J."/>
            <person name="Yin Y."/>
            <person name="Wang J."/>
        </authorList>
    </citation>
    <scope>NUCLEOTIDE SEQUENCE [LARGE SCALE GENOMIC DNA]</scope>
    <source>
        <strain evidence="1">05x7-T-G4-1.051#20</strain>
    </source>
</reference>
<dbReference type="InParanoid" id="K1Q1L2"/>
<dbReference type="AlphaFoldDB" id="K1Q1L2"/>
<gene>
    <name evidence="1" type="ORF">CGI_10001642</name>
</gene>
<dbReference type="EMBL" id="JH816327">
    <property type="protein sequence ID" value="EKC22705.1"/>
    <property type="molecule type" value="Genomic_DNA"/>
</dbReference>